<evidence type="ECO:0000313" key="2">
    <source>
        <dbReference type="Proteomes" id="UP000827406"/>
    </source>
</evidence>
<evidence type="ECO:0000313" key="1">
    <source>
        <dbReference type="EMBL" id="QWM89388.1"/>
    </source>
</evidence>
<reference evidence="1 2" key="1">
    <citation type="submission" date="2021-04" db="EMBL/GenBank/DDBJ databases">
        <authorList>
            <person name="Shkoporov A.N."/>
            <person name="Stockdale S.R."/>
            <person name="Guerin E."/>
            <person name="Ross R.P."/>
            <person name="Hill C."/>
        </authorList>
    </citation>
    <scope>NUCLEOTIDE SEQUENCE [LARGE SCALE GENOMIC DNA]</scope>
    <source>
        <strain evidence="2">cr151_1</strain>
    </source>
</reference>
<dbReference type="RefSeq" id="YP_010358960.1">
    <property type="nucleotide sequence ID" value="NC_062768.1"/>
</dbReference>
<sequence>MIKEETIRRYDELEIDKKYQEGMSTTEICKTFKISWNQLHQYFIIKGVQTRPAKRRESLRPKAPIGRKFGLWTVVSEEVKSGNQISPTSNSRNLYWLVQCECGELAWRNSAVIQSGNSTRCKRCGNKVYIDDTGIVKVNSIILSKYNQTIQGLPTRRHRSRKPELTFNISVEYLNKLYEEQEHVCALSGISLEPDLNLTMQQQNMSIDRINSDIGYEEGNIQWVDKRINMMKGSLSNEEFIELCTKVANYNKNKD</sequence>
<gene>
    <name evidence="1" type="primary">gp_16052</name>
</gene>
<keyword evidence="2" id="KW-1185">Reference proteome</keyword>
<organism evidence="1 2">
    <name type="scientific">uncultured phage cr151_1</name>
    <dbReference type="NCBI Taxonomy" id="2986406"/>
    <lineage>
        <taxon>Viruses</taxon>
        <taxon>Duplodnaviria</taxon>
        <taxon>Heunggongvirae</taxon>
        <taxon>Uroviricota</taxon>
        <taxon>Caudoviricetes</taxon>
        <taxon>Crassvirales</taxon>
        <taxon>Steigviridae</taxon>
        <taxon>Asinivirinae</taxon>
        <taxon>Kolpuevirus</taxon>
        <taxon>Kolpuevirus coli</taxon>
    </lineage>
</organism>
<dbReference type="Gene3D" id="3.30.40.220">
    <property type="match status" value="1"/>
</dbReference>
<proteinExistence type="predicted"/>
<protein>
    <submittedName>
        <fullName evidence="1">Uncharacterized protein</fullName>
    </submittedName>
</protein>
<accession>A0AAE7RWT2</accession>
<name>A0AAE7RWT2_9CAUD</name>
<dbReference type="GeneID" id="75691822"/>
<dbReference type="KEGG" id="vg:75691822"/>
<dbReference type="Gene3D" id="1.10.10.60">
    <property type="entry name" value="Homeodomain-like"/>
    <property type="match status" value="1"/>
</dbReference>
<dbReference type="Proteomes" id="UP000827406">
    <property type="component" value="Segment"/>
</dbReference>
<dbReference type="EMBL" id="MZ130478">
    <property type="protein sequence ID" value="QWM89388.1"/>
    <property type="molecule type" value="Genomic_DNA"/>
</dbReference>